<proteinExistence type="predicted"/>
<keyword evidence="1" id="KW-0472">Membrane</keyword>
<reference evidence="2" key="1">
    <citation type="submission" date="2022-05" db="EMBL/GenBank/DDBJ databases">
        <title>Jatrophihabitans sp. SB3-54 whole genome sequence.</title>
        <authorList>
            <person name="Suh M.K."/>
            <person name="Eom M.K."/>
            <person name="Kim J.S."/>
            <person name="Kim H.S."/>
            <person name="Do H.E."/>
            <person name="Shin Y.K."/>
            <person name="Lee J.-S."/>
        </authorList>
    </citation>
    <scope>NUCLEOTIDE SEQUENCE</scope>
    <source>
        <strain evidence="2">SB3-54</strain>
    </source>
</reference>
<keyword evidence="3" id="KW-1185">Reference proteome</keyword>
<dbReference type="EMBL" id="CP097463">
    <property type="protein sequence ID" value="WAX58668.1"/>
    <property type="molecule type" value="Genomic_DNA"/>
</dbReference>
<sequence>MTAVLSSSSAPRVWNAMPGWGIAADLTPPELVAMRRLRTLRKLIAGGLGFVIVLCIAGYAYAWNQHSDASSARDNATAHNSQLTAQQNRYSGVTQIEGAVSSVQGQISSLMKTDVDVTKFVTAVRGALPGTMAITQFGITFNAANAAAGVPQVVGGSTVIGKATLSGTGRTLSDLSTFLDKLGAIPGIVNLVPGSNAAGEHGATQFSLTFDLTDALYSHRYDASKAGGK</sequence>
<gene>
    <name evidence="2" type="ORF">M6B22_07860</name>
</gene>
<dbReference type="RefSeq" id="WP_269445211.1">
    <property type="nucleotide sequence ID" value="NZ_CP097463.1"/>
</dbReference>
<accession>A0ABY7K2D2</accession>
<protein>
    <submittedName>
        <fullName evidence="2">Uncharacterized protein</fullName>
    </submittedName>
</protein>
<evidence type="ECO:0000313" key="3">
    <source>
        <dbReference type="Proteomes" id="UP001164693"/>
    </source>
</evidence>
<evidence type="ECO:0000313" key="2">
    <source>
        <dbReference type="EMBL" id="WAX58668.1"/>
    </source>
</evidence>
<evidence type="ECO:0000256" key="1">
    <source>
        <dbReference type="SAM" id="Phobius"/>
    </source>
</evidence>
<keyword evidence="1" id="KW-1133">Transmembrane helix</keyword>
<feature type="transmembrane region" description="Helical" evidence="1">
    <location>
        <begin position="43"/>
        <end position="63"/>
    </location>
</feature>
<dbReference type="Proteomes" id="UP001164693">
    <property type="component" value="Chromosome"/>
</dbReference>
<organism evidence="2 3">
    <name type="scientific">Jatrophihabitans cynanchi</name>
    <dbReference type="NCBI Taxonomy" id="2944128"/>
    <lineage>
        <taxon>Bacteria</taxon>
        <taxon>Bacillati</taxon>
        <taxon>Actinomycetota</taxon>
        <taxon>Actinomycetes</taxon>
        <taxon>Jatrophihabitantales</taxon>
        <taxon>Jatrophihabitantaceae</taxon>
        <taxon>Jatrophihabitans</taxon>
    </lineage>
</organism>
<keyword evidence="1" id="KW-0812">Transmembrane</keyword>
<name>A0ABY7K2D2_9ACTN</name>